<dbReference type="AlphaFoldDB" id="A0A7C0TZD6"/>
<keyword evidence="1" id="KW-0472">Membrane</keyword>
<organism evidence="2">
    <name type="scientific">Thermococcus litoralis</name>
    <dbReference type="NCBI Taxonomy" id="2265"/>
    <lineage>
        <taxon>Archaea</taxon>
        <taxon>Methanobacteriati</taxon>
        <taxon>Methanobacteriota</taxon>
        <taxon>Thermococci</taxon>
        <taxon>Thermococcales</taxon>
        <taxon>Thermococcaceae</taxon>
        <taxon>Thermococcus</taxon>
    </lineage>
</organism>
<dbReference type="EMBL" id="DQYG01000133">
    <property type="protein sequence ID" value="HDD31608.1"/>
    <property type="molecule type" value="Genomic_DNA"/>
</dbReference>
<keyword evidence="1" id="KW-0812">Transmembrane</keyword>
<evidence type="ECO:0000256" key="1">
    <source>
        <dbReference type="SAM" id="Phobius"/>
    </source>
</evidence>
<proteinExistence type="predicted"/>
<sequence length="60" mass="6520">MLMVGFILALGTLPGIVFFDLLPIKSATDFLGAVLVFTIIYAELGFAVEFLLPMAKEVQN</sequence>
<name>A0A7C0TZD6_THELI</name>
<reference evidence="2" key="1">
    <citation type="journal article" date="2020" name="mSystems">
        <title>Genome- and Community-Level Interaction Insights into Carbon Utilization and Element Cycling Functions of Hydrothermarchaeota in Hydrothermal Sediment.</title>
        <authorList>
            <person name="Zhou Z."/>
            <person name="Liu Y."/>
            <person name="Xu W."/>
            <person name="Pan J."/>
            <person name="Luo Z.H."/>
            <person name="Li M."/>
        </authorList>
    </citation>
    <scope>NUCLEOTIDE SEQUENCE [LARGE SCALE GENOMIC DNA]</scope>
    <source>
        <strain evidence="2">HyVt-151</strain>
    </source>
</reference>
<comment type="caution">
    <text evidence="2">The sequence shown here is derived from an EMBL/GenBank/DDBJ whole genome shotgun (WGS) entry which is preliminary data.</text>
</comment>
<keyword evidence="1" id="KW-1133">Transmembrane helix</keyword>
<protein>
    <submittedName>
        <fullName evidence="2">Uncharacterized protein</fullName>
    </submittedName>
</protein>
<gene>
    <name evidence="2" type="ORF">ENF72_03155</name>
</gene>
<dbReference type="Proteomes" id="UP000886210">
    <property type="component" value="Unassembled WGS sequence"/>
</dbReference>
<accession>A0A7C0TZD6</accession>
<feature type="transmembrane region" description="Helical" evidence="1">
    <location>
        <begin position="30"/>
        <end position="52"/>
    </location>
</feature>
<evidence type="ECO:0000313" key="2">
    <source>
        <dbReference type="EMBL" id="HDD31608.1"/>
    </source>
</evidence>